<dbReference type="PANTHER" id="PTHR46963">
    <property type="entry name" value="SIMILAR TO RIKEN CDNA E130308A19"/>
    <property type="match status" value="1"/>
</dbReference>
<protein>
    <submittedName>
        <fullName evidence="1">Uncharacterized protein</fullName>
    </submittedName>
</protein>
<dbReference type="InterPro" id="IPR042838">
    <property type="entry name" value="KIAA1958"/>
</dbReference>
<dbReference type="PANTHER" id="PTHR46963:SF2">
    <property type="match status" value="1"/>
</dbReference>
<organism evidence="1 2">
    <name type="scientific">Porites lobata</name>
    <dbReference type="NCBI Taxonomy" id="104759"/>
    <lineage>
        <taxon>Eukaryota</taxon>
        <taxon>Metazoa</taxon>
        <taxon>Cnidaria</taxon>
        <taxon>Anthozoa</taxon>
        <taxon>Hexacorallia</taxon>
        <taxon>Scleractinia</taxon>
        <taxon>Fungiina</taxon>
        <taxon>Poritidae</taxon>
        <taxon>Porites</taxon>
    </lineage>
</organism>
<evidence type="ECO:0000313" key="1">
    <source>
        <dbReference type="EMBL" id="CAH3182547.1"/>
    </source>
</evidence>
<gene>
    <name evidence="1" type="ORF">PLOB_00027061</name>
</gene>
<reference evidence="1 2" key="1">
    <citation type="submission" date="2022-05" db="EMBL/GenBank/DDBJ databases">
        <authorList>
            <consortium name="Genoscope - CEA"/>
            <person name="William W."/>
        </authorList>
    </citation>
    <scope>NUCLEOTIDE SEQUENCE [LARGE SCALE GENOMIC DNA]</scope>
</reference>
<accession>A0ABN8RT81</accession>
<dbReference type="Proteomes" id="UP001159405">
    <property type="component" value="Unassembled WGS sequence"/>
</dbReference>
<evidence type="ECO:0000313" key="2">
    <source>
        <dbReference type="Proteomes" id="UP001159405"/>
    </source>
</evidence>
<sequence>MFAVLNNEKCPVKAHKVYAEKRPAEMKTDDAPFYLAVKNVKSGFGKPWFKKAPVGVNKHNTLMKTMAQKAELGPNFKNHSGRKTMIQTLANNDVPPTDFMQLPGVKNVQSITSYSTKQQLNMFHTLTGLILGEIAPQSGSSIPEKRKHEFDELTYPTFRPTFSQQSKQGARQPLSLFSGAVIS</sequence>
<name>A0ABN8RT81_9CNID</name>
<keyword evidence="2" id="KW-1185">Reference proteome</keyword>
<dbReference type="EMBL" id="CALNXK010000326">
    <property type="protein sequence ID" value="CAH3182547.1"/>
    <property type="molecule type" value="Genomic_DNA"/>
</dbReference>
<proteinExistence type="predicted"/>
<comment type="caution">
    <text evidence="1">The sequence shown here is derived from an EMBL/GenBank/DDBJ whole genome shotgun (WGS) entry which is preliminary data.</text>
</comment>